<dbReference type="AlphaFoldDB" id="A0A1F8DRZ5"/>
<dbReference type="STRING" id="1802555.A2755_03510"/>
<reference evidence="1 2" key="1">
    <citation type="journal article" date="2016" name="Nat. Commun.">
        <title>Thousands of microbial genomes shed light on interconnected biogeochemical processes in an aquifer system.</title>
        <authorList>
            <person name="Anantharaman K."/>
            <person name="Brown C.T."/>
            <person name="Hug L.A."/>
            <person name="Sharon I."/>
            <person name="Castelle C.J."/>
            <person name="Probst A.J."/>
            <person name="Thomas B.C."/>
            <person name="Singh A."/>
            <person name="Wilkins M.J."/>
            <person name="Karaoz U."/>
            <person name="Brodie E.L."/>
            <person name="Williams K.H."/>
            <person name="Hubbard S.S."/>
            <person name="Banfield J.F."/>
        </authorList>
    </citation>
    <scope>NUCLEOTIDE SEQUENCE [LARGE SCALE GENOMIC DNA]</scope>
</reference>
<organism evidence="1 2">
    <name type="scientific">Candidatus Wolfebacteria bacterium RIFCSPHIGHO2_01_FULL_48_22</name>
    <dbReference type="NCBI Taxonomy" id="1802555"/>
    <lineage>
        <taxon>Bacteria</taxon>
        <taxon>Candidatus Wolfeibacteriota</taxon>
    </lineage>
</organism>
<dbReference type="Proteomes" id="UP000177029">
    <property type="component" value="Unassembled WGS sequence"/>
</dbReference>
<gene>
    <name evidence="1" type="ORF">A2755_03510</name>
</gene>
<name>A0A1F8DRZ5_9BACT</name>
<comment type="caution">
    <text evidence="1">The sequence shown here is derived from an EMBL/GenBank/DDBJ whole genome shotgun (WGS) entry which is preliminary data.</text>
</comment>
<protein>
    <recommendedName>
        <fullName evidence="3">DNA polymerase III delta N-terminal domain-containing protein</fullName>
    </recommendedName>
</protein>
<proteinExistence type="predicted"/>
<accession>A0A1F8DRZ5</accession>
<evidence type="ECO:0000313" key="1">
    <source>
        <dbReference type="EMBL" id="OGM90595.1"/>
    </source>
</evidence>
<evidence type="ECO:0000313" key="2">
    <source>
        <dbReference type="Proteomes" id="UP000177029"/>
    </source>
</evidence>
<evidence type="ECO:0008006" key="3">
    <source>
        <dbReference type="Google" id="ProtNLM"/>
    </source>
</evidence>
<sequence length="268" mass="29845">MTILLYGPDTYSRQCKLVQFREGVVKRNPDVVQGSFDLSEDGTLYTLHEFASVRGLFSQGKRIAVVRGALGFFGNEAFVRIVSRAAHDPDVLLLLQEDRDRKLDRKTESFCKKNDIQVQYFAKPTVATVRTRVQEHAVSIGVTIDSRALDFLIEARGQDIYALVSDIDKWSAVSTKIDVPFLSKTGEYAAGIGVFDFSQSVLYRKPLAERLSLFERVSSQGIDLYAAFNIIAKMTASKDLIDLLAAADLKIKKGLLDIQQAMLAVVID</sequence>
<dbReference type="EMBL" id="MGIP01000019">
    <property type="protein sequence ID" value="OGM90595.1"/>
    <property type="molecule type" value="Genomic_DNA"/>
</dbReference>